<reference evidence="2 3" key="1">
    <citation type="submission" date="2019-03" db="EMBL/GenBank/DDBJ databases">
        <title>Single cell metagenomics reveals metabolic interactions within the superorganism composed of flagellate Streblomastix strix and complex community of Bacteroidetes bacteria on its surface.</title>
        <authorList>
            <person name="Treitli S.C."/>
            <person name="Kolisko M."/>
            <person name="Husnik F."/>
            <person name="Keeling P."/>
            <person name="Hampl V."/>
        </authorList>
    </citation>
    <scope>NUCLEOTIDE SEQUENCE [LARGE SCALE GENOMIC DNA]</scope>
    <source>
        <strain evidence="2">ST1C</strain>
    </source>
</reference>
<sequence>MKTTITTTITIMIMIMKKIADMAKDFKIIEETVLDMRNAGKGKELILTQTWIIGKMKIWYRIHIGKKPRTAKSQGNILESSEFNRTSE</sequence>
<dbReference type="Proteomes" id="UP000324800">
    <property type="component" value="Unassembled WGS sequence"/>
</dbReference>
<protein>
    <submittedName>
        <fullName evidence="2">Uncharacterized protein</fullName>
    </submittedName>
</protein>
<name>A0A5J4WVL9_9EUKA</name>
<dbReference type="EMBL" id="SNRW01000828">
    <property type="protein sequence ID" value="KAA6399057.1"/>
    <property type="molecule type" value="Genomic_DNA"/>
</dbReference>
<comment type="caution">
    <text evidence="2">The sequence shown here is derived from an EMBL/GenBank/DDBJ whole genome shotgun (WGS) entry which is preliminary data.</text>
</comment>
<organism evidence="2 3">
    <name type="scientific">Streblomastix strix</name>
    <dbReference type="NCBI Taxonomy" id="222440"/>
    <lineage>
        <taxon>Eukaryota</taxon>
        <taxon>Metamonada</taxon>
        <taxon>Preaxostyla</taxon>
        <taxon>Oxymonadida</taxon>
        <taxon>Streblomastigidae</taxon>
        <taxon>Streblomastix</taxon>
    </lineage>
</organism>
<gene>
    <name evidence="2" type="ORF">EZS28_005417</name>
</gene>
<evidence type="ECO:0000256" key="1">
    <source>
        <dbReference type="SAM" id="MobiDB-lite"/>
    </source>
</evidence>
<accession>A0A5J4WVL9</accession>
<dbReference type="AlphaFoldDB" id="A0A5J4WVL9"/>
<proteinExistence type="predicted"/>
<feature type="region of interest" description="Disordered" evidence="1">
    <location>
        <begin position="69"/>
        <end position="88"/>
    </location>
</feature>
<evidence type="ECO:0000313" key="3">
    <source>
        <dbReference type="Proteomes" id="UP000324800"/>
    </source>
</evidence>
<evidence type="ECO:0000313" key="2">
    <source>
        <dbReference type="EMBL" id="KAA6399057.1"/>
    </source>
</evidence>
<feature type="compositionally biased region" description="Polar residues" evidence="1">
    <location>
        <begin position="71"/>
        <end position="88"/>
    </location>
</feature>